<evidence type="ECO:0000256" key="6">
    <source>
        <dbReference type="ARBA" id="ARBA00022960"/>
    </source>
</evidence>
<comment type="subcellular location">
    <subcellularLocation>
        <location evidence="1">Cytoplasm</location>
    </subcellularLocation>
</comment>
<evidence type="ECO:0000259" key="17">
    <source>
        <dbReference type="Pfam" id="PF00275"/>
    </source>
</evidence>
<proteinExistence type="inferred from homology"/>
<keyword evidence="8" id="KW-0131">Cell cycle</keyword>
<keyword evidence="5" id="KW-0808">Transferase</keyword>
<dbReference type="InterPro" id="IPR005750">
    <property type="entry name" value="UDP_GlcNAc_COvinyl_MurA"/>
</dbReference>
<keyword evidence="6" id="KW-0133">Cell shape</keyword>
<evidence type="ECO:0000256" key="10">
    <source>
        <dbReference type="ARBA" id="ARBA00038367"/>
    </source>
</evidence>
<feature type="compositionally biased region" description="Low complexity" evidence="16">
    <location>
        <begin position="20"/>
        <end position="40"/>
    </location>
</feature>
<dbReference type="InterPro" id="IPR036968">
    <property type="entry name" value="Enolpyruvate_Tfrase_sf"/>
</dbReference>
<dbReference type="NCBIfam" id="NF006873">
    <property type="entry name" value="PRK09369.1"/>
    <property type="match status" value="1"/>
</dbReference>
<evidence type="ECO:0000256" key="1">
    <source>
        <dbReference type="ARBA" id="ARBA00004496"/>
    </source>
</evidence>
<evidence type="ECO:0000256" key="5">
    <source>
        <dbReference type="ARBA" id="ARBA00022679"/>
    </source>
</evidence>
<comment type="similarity">
    <text evidence="10">Belongs to the EPSP synthase family. MurA subfamily.</text>
</comment>
<dbReference type="HAMAP" id="MF_00111">
    <property type="entry name" value="MurA"/>
    <property type="match status" value="1"/>
</dbReference>
<dbReference type="GO" id="GO:0051301">
    <property type="term" value="P:cell division"/>
    <property type="evidence" value="ECO:0007669"/>
    <property type="project" value="UniProtKB-KW"/>
</dbReference>
<dbReference type="Gene3D" id="3.65.10.10">
    <property type="entry name" value="Enolpyruvate transferase domain"/>
    <property type="match status" value="2"/>
</dbReference>
<dbReference type="PANTHER" id="PTHR43783">
    <property type="entry name" value="UDP-N-ACETYLGLUCOSAMINE 1-CARBOXYVINYLTRANSFERASE"/>
    <property type="match status" value="1"/>
</dbReference>
<evidence type="ECO:0000256" key="11">
    <source>
        <dbReference type="ARBA" id="ARBA00039108"/>
    </source>
</evidence>
<dbReference type="GO" id="GO:0005737">
    <property type="term" value="C:cytoplasm"/>
    <property type="evidence" value="ECO:0007669"/>
    <property type="project" value="UniProtKB-SubCell"/>
</dbReference>
<keyword evidence="3" id="KW-0963">Cytoplasm</keyword>
<dbReference type="NCBIfam" id="TIGR01072">
    <property type="entry name" value="murA"/>
    <property type="match status" value="1"/>
</dbReference>
<dbReference type="GO" id="GO:0019277">
    <property type="term" value="P:UDP-N-acetylgalactosamine biosynthetic process"/>
    <property type="evidence" value="ECO:0007669"/>
    <property type="project" value="InterPro"/>
</dbReference>
<feature type="domain" description="Enolpyruvate transferase" evidence="17">
    <location>
        <begin position="89"/>
        <end position="499"/>
    </location>
</feature>
<evidence type="ECO:0000256" key="2">
    <source>
        <dbReference type="ARBA" id="ARBA00004752"/>
    </source>
</evidence>
<dbReference type="GO" id="GO:0071555">
    <property type="term" value="P:cell wall organization"/>
    <property type="evidence" value="ECO:0007669"/>
    <property type="project" value="UniProtKB-KW"/>
</dbReference>
<reference evidence="18" key="1">
    <citation type="submission" date="2021-01" db="EMBL/GenBank/DDBJ databases">
        <authorList>
            <person name="Corre E."/>
            <person name="Pelletier E."/>
            <person name="Niang G."/>
            <person name="Scheremetjew M."/>
            <person name="Finn R."/>
            <person name="Kale V."/>
            <person name="Holt S."/>
            <person name="Cochrane G."/>
            <person name="Meng A."/>
            <person name="Brown T."/>
            <person name="Cohen L."/>
        </authorList>
    </citation>
    <scope>NUCLEOTIDE SEQUENCE</scope>
    <source>
        <strain evidence="18">RCC927</strain>
    </source>
</reference>
<evidence type="ECO:0000256" key="8">
    <source>
        <dbReference type="ARBA" id="ARBA00023306"/>
    </source>
</evidence>
<organism evidence="18">
    <name type="scientific">Prasinoderma singulare</name>
    <dbReference type="NCBI Taxonomy" id="676789"/>
    <lineage>
        <taxon>Eukaryota</taxon>
        <taxon>Viridiplantae</taxon>
        <taxon>Prasinodermophyta</taxon>
        <taxon>Prasinodermophyceae</taxon>
        <taxon>Prasinodermales</taxon>
        <taxon>Prasinodermaceae</taxon>
        <taxon>Prasinoderma</taxon>
    </lineage>
</organism>
<dbReference type="InterPro" id="IPR013792">
    <property type="entry name" value="RNA3'P_cycl/enolpyr_Trfase_a/b"/>
</dbReference>
<evidence type="ECO:0000256" key="14">
    <source>
        <dbReference type="ARBA" id="ARBA00042842"/>
    </source>
</evidence>
<sequence>MATVTSAGAARGLAAAGAAASARARRAPQQQARRLSSRVCSSRRDSNVDALSAEEEEVLDDVLALENGVPAAAQQPRAAEADSLEVAGLASLEGHVPISGAKNSALAVMAGAVLCDGEVLLRRIPGLTDIESMSAVMRSVGCRVGPGSDANTLVVDARVLTSCEPSEQSVKRLRASFFMVGSLLARMGEARVPLPGGCNIGLRPVDLHIRGMEALGAKVSIEHGRVNAVAPAGGLRGAKIYLDYPSVGATETILMAAVGATGETVIANVAQEPEVVDLANFLNAMGARIEGAGTNSIHVTGTGLGGLRNPAEFSIIPDRIEAGTFLVAGAITGSSLSLAPVVPAHLTAAIAKLQEMGCQVIIEGPERVRIVPTAALKPADITTLPYPGFPTDLQSQFTSLLAHAHGTSVVRETVFEKRMGTVGELQRMGANIKLIGCDTAVVEGGWVSGTPLLQGTHVSASDLRSGAALVLAGLAAEGVTTVHGLKHMDRGYCDFEAKLSAIGADVRRISTGDGQW</sequence>
<evidence type="ECO:0000256" key="15">
    <source>
        <dbReference type="ARBA" id="ARBA00047527"/>
    </source>
</evidence>
<evidence type="ECO:0000256" key="16">
    <source>
        <dbReference type="SAM" id="MobiDB-lite"/>
    </source>
</evidence>
<evidence type="ECO:0000256" key="3">
    <source>
        <dbReference type="ARBA" id="ARBA00022490"/>
    </source>
</evidence>
<dbReference type="InterPro" id="IPR050068">
    <property type="entry name" value="MurA_subfamily"/>
</dbReference>
<name>A0A7S3BQ51_9VIRI</name>
<gene>
    <name evidence="18" type="ORF">PSIN1315_LOCUS7479</name>
</gene>
<evidence type="ECO:0000256" key="13">
    <source>
        <dbReference type="ARBA" id="ARBA00042443"/>
    </source>
</evidence>
<keyword evidence="7" id="KW-0573">Peptidoglycan synthesis</keyword>
<evidence type="ECO:0000256" key="4">
    <source>
        <dbReference type="ARBA" id="ARBA00022618"/>
    </source>
</evidence>
<dbReference type="Pfam" id="PF00275">
    <property type="entry name" value="EPSP_synthase"/>
    <property type="match status" value="1"/>
</dbReference>
<feature type="region of interest" description="Disordered" evidence="16">
    <location>
        <begin position="20"/>
        <end position="51"/>
    </location>
</feature>
<evidence type="ECO:0000256" key="9">
    <source>
        <dbReference type="ARBA" id="ARBA00023316"/>
    </source>
</evidence>
<dbReference type="InterPro" id="IPR001986">
    <property type="entry name" value="Enolpyruvate_Tfrase_dom"/>
</dbReference>
<dbReference type="PANTHER" id="PTHR43783:SF1">
    <property type="entry name" value="UDP-N-ACETYLGLUCOSAMINE 1-CARBOXYVINYLTRANSFERASE"/>
    <property type="match status" value="1"/>
</dbReference>
<dbReference type="EC" id="2.5.1.7" evidence="11"/>
<comment type="pathway">
    <text evidence="2">Cell wall biogenesis; peptidoglycan biosynthesis.</text>
</comment>
<dbReference type="AlphaFoldDB" id="A0A7S3BQ51"/>
<dbReference type="SUPFAM" id="SSF55205">
    <property type="entry name" value="EPT/RTPC-like"/>
    <property type="match status" value="1"/>
</dbReference>
<dbReference type="GO" id="GO:0008760">
    <property type="term" value="F:UDP-N-acetylglucosamine 1-carboxyvinyltransferase activity"/>
    <property type="evidence" value="ECO:0007669"/>
    <property type="project" value="UniProtKB-EC"/>
</dbReference>
<accession>A0A7S3BQ51</accession>
<dbReference type="EMBL" id="HBHY01011583">
    <property type="protein sequence ID" value="CAE0139629.1"/>
    <property type="molecule type" value="Transcribed_RNA"/>
</dbReference>
<dbReference type="GO" id="GO:0008360">
    <property type="term" value="P:regulation of cell shape"/>
    <property type="evidence" value="ECO:0007669"/>
    <property type="project" value="UniProtKB-KW"/>
</dbReference>
<protein>
    <recommendedName>
        <fullName evidence="12">UDP-N-acetylglucosamine 1-carboxyvinyltransferase</fullName>
        <ecNumber evidence="11">2.5.1.7</ecNumber>
    </recommendedName>
    <alternativeName>
        <fullName evidence="13">Enoylpyruvate transferase</fullName>
    </alternativeName>
    <alternativeName>
        <fullName evidence="14">UDP-N-acetylglucosamine enolpyruvyl transferase</fullName>
    </alternativeName>
</protein>
<keyword evidence="9" id="KW-0961">Cell wall biogenesis/degradation</keyword>
<keyword evidence="4" id="KW-0132">Cell division</keyword>
<evidence type="ECO:0000256" key="7">
    <source>
        <dbReference type="ARBA" id="ARBA00022984"/>
    </source>
</evidence>
<comment type="catalytic activity">
    <reaction evidence="15">
        <text>phosphoenolpyruvate + UDP-N-acetyl-alpha-D-glucosamine = UDP-N-acetyl-3-O-(1-carboxyvinyl)-alpha-D-glucosamine + phosphate</text>
        <dbReference type="Rhea" id="RHEA:18681"/>
        <dbReference type="ChEBI" id="CHEBI:43474"/>
        <dbReference type="ChEBI" id="CHEBI:57705"/>
        <dbReference type="ChEBI" id="CHEBI:58702"/>
        <dbReference type="ChEBI" id="CHEBI:68483"/>
        <dbReference type="EC" id="2.5.1.7"/>
    </reaction>
</comment>
<dbReference type="CDD" id="cd01555">
    <property type="entry name" value="UdpNAET"/>
    <property type="match status" value="1"/>
</dbReference>
<evidence type="ECO:0000313" key="18">
    <source>
        <dbReference type="EMBL" id="CAE0139629.1"/>
    </source>
</evidence>
<evidence type="ECO:0000256" key="12">
    <source>
        <dbReference type="ARBA" id="ARBA00039754"/>
    </source>
</evidence>